<dbReference type="Gene3D" id="2.120.10.30">
    <property type="entry name" value="TolB, C-terminal domain"/>
    <property type="match status" value="1"/>
</dbReference>
<dbReference type="PROSITE" id="PS51257">
    <property type="entry name" value="PROKAR_LIPOPROTEIN"/>
    <property type="match status" value="1"/>
</dbReference>
<dbReference type="RefSeq" id="WP_092319505.1">
    <property type="nucleotide sequence ID" value="NZ_FOKY01000013.1"/>
</dbReference>
<proteinExistence type="predicted"/>
<dbReference type="SUPFAM" id="SSF63829">
    <property type="entry name" value="Calcium-dependent phosphotriesterase"/>
    <property type="match status" value="1"/>
</dbReference>
<dbReference type="STRING" id="34097.SAMN02745150_01124"/>
<evidence type="ECO:0000313" key="1">
    <source>
        <dbReference type="EMBL" id="SFB86858.1"/>
    </source>
</evidence>
<dbReference type="OrthoDB" id="964296at2"/>
<name>A0A1I1EMY3_BREAD</name>
<dbReference type="EMBL" id="FOKY01000013">
    <property type="protein sequence ID" value="SFB86858.1"/>
    <property type="molecule type" value="Genomic_DNA"/>
</dbReference>
<keyword evidence="2" id="KW-1185">Reference proteome</keyword>
<accession>A0A1I1EMY3</accession>
<dbReference type="Proteomes" id="UP000240042">
    <property type="component" value="Unassembled WGS sequence"/>
</dbReference>
<dbReference type="InterPro" id="IPR011042">
    <property type="entry name" value="6-blade_b-propeller_TolB-like"/>
</dbReference>
<dbReference type="NCBIfam" id="NF047780">
    <property type="entry name" value="LIC12708_fam"/>
    <property type="match status" value="1"/>
</dbReference>
<reference evidence="2" key="1">
    <citation type="submission" date="2016-10" db="EMBL/GenBank/DDBJ databases">
        <authorList>
            <person name="Varghese N."/>
            <person name="Submissions S."/>
        </authorList>
    </citation>
    <scope>NUCLEOTIDE SEQUENCE [LARGE SCALE GENOMIC DNA]</scope>
    <source>
        <strain evidence="2">ATCC 43811</strain>
    </source>
</reference>
<dbReference type="AlphaFoldDB" id="A0A1I1EMY3"/>
<evidence type="ECO:0000313" key="2">
    <source>
        <dbReference type="Proteomes" id="UP000240042"/>
    </source>
</evidence>
<sequence>MKKVWYFAFLFFGACQDKNVMKYEKVFQASLGTNVHEIGSNIPILKSYTNRRGLTDELLADFPALFVEDHKLYVTDPYNKKINVFSLGKDNKLFFSISNKGERYEFARPYQSFVDRYGNIYVLAAQKDYESQEILNFEGMELNTTSATKNEFLQQERNYYIYKFSPKGEFLLRFGYNGINSEPMPMPTRLSGDTFGNIYVYFYEIMSNNMAFPLVRRYSRNGDFNFEFNTRSVKIDTNANDIYYKGSIVSMHNLIEDDQLIVLSEYQPLTNSKGEEIPAFIENIWSSLNVYSILENNFTTQLMTFSHITPEILGTDLKQRIFLQAYDIKKDMIKFIIIDSTTLEPIELFAPIYSSYYILGNYFLDSQGNLYNPIIDRNKNFILLQWKAN</sequence>
<organism evidence="1 2">
    <name type="scientific">Brevinema andersonii</name>
    <dbReference type="NCBI Taxonomy" id="34097"/>
    <lineage>
        <taxon>Bacteria</taxon>
        <taxon>Pseudomonadati</taxon>
        <taxon>Spirochaetota</taxon>
        <taxon>Spirochaetia</taxon>
        <taxon>Brevinematales</taxon>
        <taxon>Brevinemataceae</taxon>
        <taxon>Brevinema</taxon>
    </lineage>
</organism>
<gene>
    <name evidence="1" type="ORF">SAMN02745150_01124</name>
</gene>
<dbReference type="InterPro" id="IPR058072">
    <property type="entry name" value="LIC12708-like"/>
</dbReference>
<protein>
    <recommendedName>
        <fullName evidence="3">6-bladed beta-propeller protein</fullName>
    </recommendedName>
</protein>
<evidence type="ECO:0008006" key="3">
    <source>
        <dbReference type="Google" id="ProtNLM"/>
    </source>
</evidence>